<dbReference type="AlphaFoldDB" id="A0A0A9FK28"/>
<organism evidence="1">
    <name type="scientific">Arundo donax</name>
    <name type="common">Giant reed</name>
    <name type="synonym">Donax arundinaceus</name>
    <dbReference type="NCBI Taxonomy" id="35708"/>
    <lineage>
        <taxon>Eukaryota</taxon>
        <taxon>Viridiplantae</taxon>
        <taxon>Streptophyta</taxon>
        <taxon>Embryophyta</taxon>
        <taxon>Tracheophyta</taxon>
        <taxon>Spermatophyta</taxon>
        <taxon>Magnoliopsida</taxon>
        <taxon>Liliopsida</taxon>
        <taxon>Poales</taxon>
        <taxon>Poaceae</taxon>
        <taxon>PACMAD clade</taxon>
        <taxon>Arundinoideae</taxon>
        <taxon>Arundineae</taxon>
        <taxon>Arundo</taxon>
    </lineage>
</organism>
<accession>A0A0A9FK28</accession>
<reference evidence="1" key="2">
    <citation type="journal article" date="2015" name="Data Brief">
        <title>Shoot transcriptome of the giant reed, Arundo donax.</title>
        <authorList>
            <person name="Barrero R.A."/>
            <person name="Guerrero F.D."/>
            <person name="Moolhuijzen P."/>
            <person name="Goolsby J.A."/>
            <person name="Tidwell J."/>
            <person name="Bellgard S.E."/>
            <person name="Bellgard M.I."/>
        </authorList>
    </citation>
    <scope>NUCLEOTIDE SEQUENCE</scope>
    <source>
        <tissue evidence="1">Shoot tissue taken approximately 20 cm above the soil surface</tissue>
    </source>
</reference>
<evidence type="ECO:0000313" key="1">
    <source>
        <dbReference type="EMBL" id="JAE13400.1"/>
    </source>
</evidence>
<protein>
    <submittedName>
        <fullName evidence="1">Uncharacterized protein</fullName>
    </submittedName>
</protein>
<reference evidence="1" key="1">
    <citation type="submission" date="2014-09" db="EMBL/GenBank/DDBJ databases">
        <authorList>
            <person name="Magalhaes I.L.F."/>
            <person name="Oliveira U."/>
            <person name="Santos F.R."/>
            <person name="Vidigal T.H.D.A."/>
            <person name="Brescovit A.D."/>
            <person name="Santos A.J."/>
        </authorList>
    </citation>
    <scope>NUCLEOTIDE SEQUENCE</scope>
    <source>
        <tissue evidence="1">Shoot tissue taken approximately 20 cm above the soil surface</tissue>
    </source>
</reference>
<sequence>MLDCYANLFLPLRRRFGPCAVTGRIFSARLRMERHM</sequence>
<name>A0A0A9FK28_ARUDO</name>
<proteinExistence type="predicted"/>
<dbReference type="EMBL" id="GBRH01184496">
    <property type="protein sequence ID" value="JAE13400.1"/>
    <property type="molecule type" value="Transcribed_RNA"/>
</dbReference>